<gene>
    <name evidence="1" type="ORF">PR048_012996</name>
</gene>
<protein>
    <submittedName>
        <fullName evidence="1">Uncharacterized protein</fullName>
    </submittedName>
</protein>
<accession>A0ABQ9HQX5</accession>
<comment type="caution">
    <text evidence="1">The sequence shown here is derived from an EMBL/GenBank/DDBJ whole genome shotgun (WGS) entry which is preliminary data.</text>
</comment>
<sequence length="84" mass="9887">MRRTHSLMISRESWENLHTWPSQQHFTKQWSWLLASLKLTDEEVRCMFHLWQQAAFGKRNASKAIVVIMMSHYNGVGRATNTSP</sequence>
<organism evidence="1 2">
    <name type="scientific">Dryococelus australis</name>
    <dbReference type="NCBI Taxonomy" id="614101"/>
    <lineage>
        <taxon>Eukaryota</taxon>
        <taxon>Metazoa</taxon>
        <taxon>Ecdysozoa</taxon>
        <taxon>Arthropoda</taxon>
        <taxon>Hexapoda</taxon>
        <taxon>Insecta</taxon>
        <taxon>Pterygota</taxon>
        <taxon>Neoptera</taxon>
        <taxon>Polyneoptera</taxon>
        <taxon>Phasmatodea</taxon>
        <taxon>Verophasmatodea</taxon>
        <taxon>Anareolatae</taxon>
        <taxon>Phasmatidae</taxon>
        <taxon>Eurycanthinae</taxon>
        <taxon>Dryococelus</taxon>
    </lineage>
</organism>
<reference evidence="1 2" key="1">
    <citation type="submission" date="2023-02" db="EMBL/GenBank/DDBJ databases">
        <title>LHISI_Scaffold_Assembly.</title>
        <authorList>
            <person name="Stuart O.P."/>
            <person name="Cleave R."/>
            <person name="Magrath M.J.L."/>
            <person name="Mikheyev A.S."/>
        </authorList>
    </citation>
    <scope>NUCLEOTIDE SEQUENCE [LARGE SCALE GENOMIC DNA]</scope>
    <source>
        <strain evidence="1">Daus_M_001</strain>
        <tissue evidence="1">Leg muscle</tissue>
    </source>
</reference>
<dbReference type="EMBL" id="JARBHB010000004">
    <property type="protein sequence ID" value="KAJ8886784.1"/>
    <property type="molecule type" value="Genomic_DNA"/>
</dbReference>
<keyword evidence="2" id="KW-1185">Reference proteome</keyword>
<proteinExistence type="predicted"/>
<dbReference type="Proteomes" id="UP001159363">
    <property type="component" value="Chromosome X"/>
</dbReference>
<evidence type="ECO:0000313" key="2">
    <source>
        <dbReference type="Proteomes" id="UP001159363"/>
    </source>
</evidence>
<name>A0ABQ9HQX5_9NEOP</name>
<evidence type="ECO:0000313" key="1">
    <source>
        <dbReference type="EMBL" id="KAJ8886784.1"/>
    </source>
</evidence>